<dbReference type="OrthoDB" id="270639at2759"/>
<protein>
    <recommendedName>
        <fullName evidence="3">Prokaryotic-type class I peptide chain release factors domain-containing protein</fullName>
    </recommendedName>
</protein>
<dbReference type="Gene3D" id="3.30.160.20">
    <property type="match status" value="1"/>
</dbReference>
<feature type="transmembrane region" description="Helical" evidence="2">
    <location>
        <begin position="275"/>
        <end position="295"/>
    </location>
</feature>
<dbReference type="GO" id="GO:0016150">
    <property type="term" value="F:translation release factor activity, codon nonspecific"/>
    <property type="evidence" value="ECO:0007669"/>
    <property type="project" value="TreeGrafter"/>
</dbReference>
<dbReference type="InterPro" id="IPR000352">
    <property type="entry name" value="Pep_chain_release_fac_I"/>
</dbReference>
<feature type="transmembrane region" description="Helical" evidence="2">
    <location>
        <begin position="132"/>
        <end position="157"/>
    </location>
</feature>
<keyword evidence="2" id="KW-1133">Transmembrane helix</keyword>
<dbReference type="STRING" id="478820.A0A196S4R8"/>
<sequence length="482" mass="55206">MYWPVCRSECEAVQNKCGAIPNLNCSQFQDNAYECSRLLSSSQFQIPFGSRDESAFSVYLLSTLFALALFAWWTVLFVRYHTQSTSLHTFLTVLLCMNLLADAVNTVVYRSIAANRGVGSIFQGMLVVCVQLLYDTLFIFVLLVVTKGWCVLFASLLGSEWCRYYALSILFYCTEGLLLIYNVEKTSPVLFHALCLLLFLLLAAEMAVTVHYAIFKTRMKLERMFRDGLDPYAHPTFFKYRTFVLLLGLLALKTLLMLCRHLLFPLARLDDSRPAIALFAALSDNLVLLLLALLYRPRLESRVFLSGSADDSDFVVMVSVVLTRRMKEGESVEKEREFVVVFPGEDNYGFAQKSFTVDAGDKECGQNVNKVNTKAEVRFNVYLATWLPENVKERFLTLEKNNINGRGEFVITSSEERFQDKNRAIALRKLQEKVDRACAEPKKRKLKTDVDPLVKKKWVEDKRRRSELKQKRKGKEGGIEHF</sequence>
<accession>A0A196S4R8</accession>
<feature type="domain" description="Prokaryotic-type class I peptide chain release factors" evidence="3">
    <location>
        <begin position="365"/>
        <end position="472"/>
    </location>
</feature>
<evidence type="ECO:0000313" key="4">
    <source>
        <dbReference type="EMBL" id="OAO12100.1"/>
    </source>
</evidence>
<feature type="region of interest" description="Disordered" evidence="1">
    <location>
        <begin position="463"/>
        <end position="482"/>
    </location>
</feature>
<dbReference type="Pfam" id="PF00472">
    <property type="entry name" value="RF-1"/>
    <property type="match status" value="1"/>
</dbReference>
<keyword evidence="2" id="KW-0472">Membrane</keyword>
<dbReference type="GO" id="GO:0004045">
    <property type="term" value="F:peptidyl-tRNA hydrolase activity"/>
    <property type="evidence" value="ECO:0007669"/>
    <property type="project" value="TreeGrafter"/>
</dbReference>
<name>A0A196S4R8_BLAHN</name>
<dbReference type="EMBL" id="LXWW01000563">
    <property type="protein sequence ID" value="OAO12100.1"/>
    <property type="molecule type" value="Genomic_DNA"/>
</dbReference>
<organism evidence="4 5">
    <name type="scientific">Blastocystis sp. subtype 1 (strain ATCC 50177 / NandII)</name>
    <dbReference type="NCBI Taxonomy" id="478820"/>
    <lineage>
        <taxon>Eukaryota</taxon>
        <taxon>Sar</taxon>
        <taxon>Stramenopiles</taxon>
        <taxon>Bigyra</taxon>
        <taxon>Opalozoa</taxon>
        <taxon>Opalinata</taxon>
        <taxon>Blastocystidae</taxon>
        <taxon>Blastocystis</taxon>
    </lineage>
</organism>
<gene>
    <name evidence="4" type="ORF">AV274_6235</name>
</gene>
<dbReference type="GO" id="GO:0005762">
    <property type="term" value="C:mitochondrial large ribosomal subunit"/>
    <property type="evidence" value="ECO:0007669"/>
    <property type="project" value="TreeGrafter"/>
</dbReference>
<dbReference type="SUPFAM" id="SSF110916">
    <property type="entry name" value="Peptidyl-tRNA hydrolase domain-like"/>
    <property type="match status" value="1"/>
</dbReference>
<dbReference type="AlphaFoldDB" id="A0A196S4R8"/>
<keyword evidence="5" id="KW-1185">Reference proteome</keyword>
<feature type="transmembrane region" description="Helical" evidence="2">
    <location>
        <begin position="164"/>
        <end position="183"/>
    </location>
</feature>
<keyword evidence="2" id="KW-0812">Transmembrane</keyword>
<evidence type="ECO:0000313" key="5">
    <source>
        <dbReference type="Proteomes" id="UP000078348"/>
    </source>
</evidence>
<evidence type="ECO:0000256" key="1">
    <source>
        <dbReference type="SAM" id="MobiDB-lite"/>
    </source>
</evidence>
<dbReference type="InterPro" id="IPR052104">
    <property type="entry name" value="Mito_Release_Factor_mL62"/>
</dbReference>
<feature type="transmembrane region" description="Helical" evidence="2">
    <location>
        <begin position="90"/>
        <end position="112"/>
    </location>
</feature>
<dbReference type="Proteomes" id="UP000078348">
    <property type="component" value="Unassembled WGS sequence"/>
</dbReference>
<feature type="transmembrane region" description="Helical" evidence="2">
    <location>
        <begin position="56"/>
        <end position="78"/>
    </location>
</feature>
<proteinExistence type="predicted"/>
<dbReference type="GO" id="GO:0070126">
    <property type="term" value="P:mitochondrial translational termination"/>
    <property type="evidence" value="ECO:0007669"/>
    <property type="project" value="TreeGrafter"/>
</dbReference>
<feature type="transmembrane region" description="Helical" evidence="2">
    <location>
        <begin position="243"/>
        <end position="263"/>
    </location>
</feature>
<dbReference type="PANTHER" id="PTHR11075">
    <property type="entry name" value="PEPTIDE CHAIN RELEASE FACTOR"/>
    <property type="match status" value="1"/>
</dbReference>
<evidence type="ECO:0000259" key="3">
    <source>
        <dbReference type="Pfam" id="PF00472"/>
    </source>
</evidence>
<dbReference type="PANTHER" id="PTHR11075:SF54">
    <property type="entry name" value="LARGE RIBOSOMAL SUBUNIT PROTEIN ML62"/>
    <property type="match status" value="1"/>
</dbReference>
<evidence type="ECO:0000256" key="2">
    <source>
        <dbReference type="SAM" id="Phobius"/>
    </source>
</evidence>
<reference evidence="4 5" key="1">
    <citation type="submission" date="2016-05" db="EMBL/GenBank/DDBJ databases">
        <title>Nuclear genome of Blastocystis sp. subtype 1 NandII.</title>
        <authorList>
            <person name="Gentekaki E."/>
            <person name="Curtis B."/>
            <person name="Stairs C."/>
            <person name="Eme L."/>
            <person name="Herman E."/>
            <person name="Klimes V."/>
            <person name="Arias M.C."/>
            <person name="Elias M."/>
            <person name="Hilliou F."/>
            <person name="Klute M."/>
            <person name="Malik S.-B."/>
            <person name="Pightling A."/>
            <person name="Rachubinski R."/>
            <person name="Salas D."/>
            <person name="Schlacht A."/>
            <person name="Suga H."/>
            <person name="Archibald J."/>
            <person name="Ball S.G."/>
            <person name="Clark G."/>
            <person name="Dacks J."/>
            <person name="Van Der Giezen M."/>
            <person name="Tsaousis A."/>
            <person name="Roger A."/>
        </authorList>
    </citation>
    <scope>NUCLEOTIDE SEQUENCE [LARGE SCALE GENOMIC DNA]</scope>
    <source>
        <strain evidence="5">ATCC 50177 / NandII</strain>
    </source>
</reference>
<feature type="transmembrane region" description="Helical" evidence="2">
    <location>
        <begin position="189"/>
        <end position="215"/>
    </location>
</feature>
<comment type="caution">
    <text evidence="4">The sequence shown here is derived from an EMBL/GenBank/DDBJ whole genome shotgun (WGS) entry which is preliminary data.</text>
</comment>